<reference evidence="2 3" key="1">
    <citation type="submission" date="2021-05" db="EMBL/GenBank/DDBJ databases">
        <title>Culturable bacteria isolated from Daya Bay.</title>
        <authorList>
            <person name="Zheng W."/>
            <person name="Yu S."/>
            <person name="Huang Y."/>
        </authorList>
    </citation>
    <scope>NUCLEOTIDE SEQUENCE [LARGE SCALE GENOMIC DNA]</scope>
    <source>
        <strain evidence="2 3">DP4N28-5</strain>
    </source>
</reference>
<dbReference type="Proteomes" id="UP000756530">
    <property type="component" value="Unassembled WGS sequence"/>
</dbReference>
<evidence type="ECO:0000313" key="2">
    <source>
        <dbReference type="EMBL" id="MBV7380339.1"/>
    </source>
</evidence>
<gene>
    <name evidence="2" type="ORF">KJP28_15545</name>
</gene>
<protein>
    <recommendedName>
        <fullName evidence="1">Anti-sigma factor NepR domain-containing protein</fullName>
    </recommendedName>
</protein>
<evidence type="ECO:0000259" key="1">
    <source>
        <dbReference type="Pfam" id="PF18557"/>
    </source>
</evidence>
<sequence>MNDDKDKGRLEQQIDDNLRKVYQRHLEEEVPDRFTDLLAKLKEADEKGSAYGK</sequence>
<comment type="caution">
    <text evidence="2">The sequence shown here is derived from an EMBL/GenBank/DDBJ whole genome shotgun (WGS) entry which is preliminary data.</text>
</comment>
<accession>A0ABS6T5B5</accession>
<dbReference type="RefSeq" id="WP_218393551.1">
    <property type="nucleotide sequence ID" value="NZ_JAHUZE010000004.1"/>
</dbReference>
<feature type="domain" description="Anti-sigma factor NepR" evidence="1">
    <location>
        <begin position="12"/>
        <end position="45"/>
    </location>
</feature>
<proteinExistence type="predicted"/>
<keyword evidence="3" id="KW-1185">Reference proteome</keyword>
<organism evidence="2 3">
    <name type="scientific">Maritimibacter dapengensis</name>
    <dbReference type="NCBI Taxonomy" id="2836868"/>
    <lineage>
        <taxon>Bacteria</taxon>
        <taxon>Pseudomonadati</taxon>
        <taxon>Pseudomonadota</taxon>
        <taxon>Alphaproteobacteria</taxon>
        <taxon>Rhodobacterales</taxon>
        <taxon>Roseobacteraceae</taxon>
        <taxon>Maritimibacter</taxon>
    </lineage>
</organism>
<dbReference type="InterPro" id="IPR041649">
    <property type="entry name" value="NepR"/>
</dbReference>
<name>A0ABS6T5B5_9RHOB</name>
<dbReference type="Pfam" id="PF18557">
    <property type="entry name" value="NepR"/>
    <property type="match status" value="1"/>
</dbReference>
<dbReference type="EMBL" id="JAHUZE010000004">
    <property type="protein sequence ID" value="MBV7380339.1"/>
    <property type="molecule type" value="Genomic_DNA"/>
</dbReference>
<evidence type="ECO:0000313" key="3">
    <source>
        <dbReference type="Proteomes" id="UP000756530"/>
    </source>
</evidence>